<dbReference type="OrthoDB" id="414698at2759"/>
<dbReference type="SMART" id="SM00368">
    <property type="entry name" value="LRR_RI"/>
    <property type="match status" value="9"/>
</dbReference>
<dbReference type="Gene3D" id="3.80.10.10">
    <property type="entry name" value="Ribonuclease Inhibitor"/>
    <property type="match status" value="3"/>
</dbReference>
<dbReference type="SUPFAM" id="SSF53474">
    <property type="entry name" value="alpha/beta-Hydrolases"/>
    <property type="match status" value="1"/>
</dbReference>
<dbReference type="GO" id="GO:0048471">
    <property type="term" value="C:perinuclear region of cytoplasm"/>
    <property type="evidence" value="ECO:0007669"/>
    <property type="project" value="TreeGrafter"/>
</dbReference>
<dbReference type="Proteomes" id="UP000276133">
    <property type="component" value="Unassembled WGS sequence"/>
</dbReference>
<dbReference type="PANTHER" id="PTHR24113:SF12">
    <property type="entry name" value="RAN GTPASE-ACTIVATING PROTEIN 1"/>
    <property type="match status" value="1"/>
</dbReference>
<dbReference type="GO" id="GO:0005829">
    <property type="term" value="C:cytosol"/>
    <property type="evidence" value="ECO:0007669"/>
    <property type="project" value="TreeGrafter"/>
</dbReference>
<dbReference type="EMBL" id="REGN01004922">
    <property type="protein sequence ID" value="RNA15578.1"/>
    <property type="molecule type" value="Genomic_DNA"/>
</dbReference>
<evidence type="ECO:0000313" key="6">
    <source>
        <dbReference type="Proteomes" id="UP000276133"/>
    </source>
</evidence>
<accession>A0A3M7QX72</accession>
<evidence type="ECO:0000256" key="3">
    <source>
        <dbReference type="ARBA" id="ARBA00022737"/>
    </source>
</evidence>
<dbReference type="GO" id="GO:0005096">
    <property type="term" value="F:GTPase activator activity"/>
    <property type="evidence" value="ECO:0007669"/>
    <property type="project" value="UniProtKB-KW"/>
</dbReference>
<dbReference type="GO" id="GO:0005634">
    <property type="term" value="C:nucleus"/>
    <property type="evidence" value="ECO:0007669"/>
    <property type="project" value="TreeGrafter"/>
</dbReference>
<dbReference type="InterPro" id="IPR032675">
    <property type="entry name" value="LRR_dom_sf"/>
</dbReference>
<comment type="caution">
    <text evidence="5">The sequence shown here is derived from an EMBL/GenBank/DDBJ whole genome shotgun (WGS) entry which is preliminary data.</text>
</comment>
<evidence type="ECO:0000256" key="2">
    <source>
        <dbReference type="ARBA" id="ARBA00022614"/>
    </source>
</evidence>
<dbReference type="Pfam" id="PF13516">
    <property type="entry name" value="LRR_6"/>
    <property type="match status" value="2"/>
</dbReference>
<name>A0A3M7QX72_BRAPC</name>
<gene>
    <name evidence="5" type="ORF">BpHYR1_030835</name>
</gene>
<dbReference type="InterPro" id="IPR001611">
    <property type="entry name" value="Leu-rich_rpt"/>
</dbReference>
<keyword evidence="6" id="KW-1185">Reference proteome</keyword>
<dbReference type="PANTHER" id="PTHR24113">
    <property type="entry name" value="RAN GTPASE-ACTIVATING PROTEIN 1"/>
    <property type="match status" value="1"/>
</dbReference>
<dbReference type="Pfam" id="PF03959">
    <property type="entry name" value="FSH1"/>
    <property type="match status" value="1"/>
</dbReference>
<evidence type="ECO:0000259" key="4">
    <source>
        <dbReference type="Pfam" id="PF03959"/>
    </source>
</evidence>
<dbReference type="GO" id="GO:0006913">
    <property type="term" value="P:nucleocytoplasmic transport"/>
    <property type="evidence" value="ECO:0007669"/>
    <property type="project" value="TreeGrafter"/>
</dbReference>
<dbReference type="Gene3D" id="3.40.50.1820">
    <property type="entry name" value="alpha/beta hydrolase"/>
    <property type="match status" value="1"/>
</dbReference>
<dbReference type="InterPro" id="IPR029058">
    <property type="entry name" value="AB_hydrolase_fold"/>
</dbReference>
<feature type="domain" description="Serine hydrolase" evidence="4">
    <location>
        <begin position="213"/>
        <end position="401"/>
    </location>
</feature>
<keyword evidence="1" id="KW-0343">GTPase activation</keyword>
<dbReference type="SUPFAM" id="SSF52047">
    <property type="entry name" value="RNI-like"/>
    <property type="match status" value="1"/>
</dbReference>
<dbReference type="InterPro" id="IPR011990">
    <property type="entry name" value="TPR-like_helical_dom_sf"/>
</dbReference>
<sequence>MIDKVLKFWFGSEDSDLNNFESKPCFCLESKSENIDLIYAEFYDLIKKAENDLLDNWLTDKRGKLAFIILLEQFSQIIHRNSPEELKINSKCVQISLDIIERNNLQSYTLLEQIFVVMPLITSRDLSLATKGFVLFKNIADQCPNKQKPIFFQYVKWAKIYLENLKKYDRCQTFFPYPSIKIKSVSPLLDNTCSISNSTSHREKNEPESSLVQKKILFLHGLRQNSNKLKKRTSNLAKVLRECNVKVAYLDGTHPYRSGNGNNSDSVSAIESQRAWYQYDENNKVYIGLEESIEYVLNYVKLHGPFIGIIGFSQGAVLASLLTKLNPNLFHFVIIISGFKPQDLKYGKFIFSTDCPFDFASMHIYGKNDRMITRDRSEDFSKCFKNPLLFEHPDGHFMPLSWPNEKIADFVKDQIKKNKCPRFSSAAEPKVKVKQIDDAMLSFDLFELQFDELFESREAKEFINCLKFKNLDFTAQDLCMLNPDESLIILYLCTQFSTRLDGQNSENYSNTRKLLKILLDVQEISKFSNTLVYQLFYDKWKLLILLCDSSFCDKRTRAIDLYTFLVEKFFHQILSDLRFIDNQNGSCLIQQLTSVIELECNATSLSDLAKYLPRIRSSIDKSSRIGREIAAKLNLITDENSKIKSYNHYRKCLTNVCSFIENLTKNLQSKSPRQIFLVARHDKKVMKSLLNLPLSDSIVNPVAEPVDVSSHDKMKPLYDWLSENKDRFLAKDNLKFERGTITPDGRLDLCKQVIGPKGIQPLLESISKNENVDRLLLGNNIVGDQGGDLIAEFIKSGSSPLTVWYIAGNNLTAKGIKPIADALVNDTKVTALWLKRNPLKALGMVHIGNLMRYNSAISTLDLLNCGLLDSGVEILMEALSANKTLKNLYLSANGISPLGLKSIKNHWTGHLETLFLGANRIGDDGAKIVADILKTDSKLSRLNMTSSRIGPEGMKYLAQSMQSNSSLLLLDLGYMKASMDVGELGNFIQDEGAEYLAEMVRKNKSLLSLNVNNNHMTRIGIMKIRDAVRDNDSLIQLEFSLGHGLYIDRIIMAEVSEKLKLNKQKLICQKPDFDIEELFIPLHVKEIYSVYRTH</sequence>
<dbReference type="GO" id="GO:0031267">
    <property type="term" value="F:small GTPase binding"/>
    <property type="evidence" value="ECO:0007669"/>
    <property type="project" value="TreeGrafter"/>
</dbReference>
<proteinExistence type="predicted"/>
<evidence type="ECO:0000256" key="1">
    <source>
        <dbReference type="ARBA" id="ARBA00022468"/>
    </source>
</evidence>
<dbReference type="STRING" id="10195.A0A3M7QX72"/>
<dbReference type="InterPro" id="IPR027038">
    <property type="entry name" value="RanGap"/>
</dbReference>
<dbReference type="SUPFAM" id="SSF48452">
    <property type="entry name" value="TPR-like"/>
    <property type="match status" value="1"/>
</dbReference>
<dbReference type="InterPro" id="IPR010323">
    <property type="entry name" value="DUF924"/>
</dbReference>
<evidence type="ECO:0000313" key="5">
    <source>
        <dbReference type="EMBL" id="RNA15578.1"/>
    </source>
</evidence>
<protein>
    <submittedName>
        <fullName evidence="5">Leucine rich repeat</fullName>
    </submittedName>
</protein>
<keyword evidence="3" id="KW-0677">Repeat</keyword>
<dbReference type="InterPro" id="IPR005645">
    <property type="entry name" value="FSH-like_dom"/>
</dbReference>
<organism evidence="5 6">
    <name type="scientific">Brachionus plicatilis</name>
    <name type="common">Marine rotifer</name>
    <name type="synonym">Brachionus muelleri</name>
    <dbReference type="NCBI Taxonomy" id="10195"/>
    <lineage>
        <taxon>Eukaryota</taxon>
        <taxon>Metazoa</taxon>
        <taxon>Spiralia</taxon>
        <taxon>Gnathifera</taxon>
        <taxon>Rotifera</taxon>
        <taxon>Eurotatoria</taxon>
        <taxon>Monogononta</taxon>
        <taxon>Pseudotrocha</taxon>
        <taxon>Ploima</taxon>
        <taxon>Brachionidae</taxon>
        <taxon>Brachionus</taxon>
    </lineage>
</organism>
<dbReference type="AlphaFoldDB" id="A0A3M7QX72"/>
<reference evidence="5 6" key="1">
    <citation type="journal article" date="2018" name="Sci. Rep.">
        <title>Genomic signatures of local adaptation to the degree of environmental predictability in rotifers.</title>
        <authorList>
            <person name="Franch-Gras L."/>
            <person name="Hahn C."/>
            <person name="Garcia-Roger E.M."/>
            <person name="Carmona M.J."/>
            <person name="Serra M."/>
            <person name="Gomez A."/>
        </authorList>
    </citation>
    <scope>NUCLEOTIDE SEQUENCE [LARGE SCALE GENOMIC DNA]</scope>
    <source>
        <strain evidence="5">HYR1</strain>
    </source>
</reference>
<dbReference type="Gene3D" id="1.20.58.320">
    <property type="entry name" value="TPR-like"/>
    <property type="match status" value="1"/>
</dbReference>
<keyword evidence="2" id="KW-0433">Leucine-rich repeat</keyword>
<dbReference type="Pfam" id="PF06041">
    <property type="entry name" value="DUF924"/>
    <property type="match status" value="1"/>
</dbReference>